<keyword evidence="2" id="KW-1185">Reference proteome</keyword>
<dbReference type="EMBL" id="JBHSQW010000002">
    <property type="protein sequence ID" value="MFC5992929.1"/>
    <property type="molecule type" value="Genomic_DNA"/>
</dbReference>
<dbReference type="Proteomes" id="UP001596302">
    <property type="component" value="Unassembled WGS sequence"/>
</dbReference>
<comment type="caution">
    <text evidence="1">The sequence shown here is derived from an EMBL/GenBank/DDBJ whole genome shotgun (WGS) entry which is preliminary data.</text>
</comment>
<name>A0ABW1IWV8_9PSEU</name>
<reference evidence="2" key="1">
    <citation type="journal article" date="2019" name="Int. J. Syst. Evol. Microbiol.">
        <title>The Global Catalogue of Microorganisms (GCM) 10K type strain sequencing project: providing services to taxonomists for standard genome sequencing and annotation.</title>
        <authorList>
            <consortium name="The Broad Institute Genomics Platform"/>
            <consortium name="The Broad Institute Genome Sequencing Center for Infectious Disease"/>
            <person name="Wu L."/>
            <person name="Ma J."/>
        </authorList>
    </citation>
    <scope>NUCLEOTIDE SEQUENCE [LARGE SCALE GENOMIC DNA]</scope>
    <source>
        <strain evidence="2">CCM 8391</strain>
    </source>
</reference>
<proteinExistence type="predicted"/>
<gene>
    <name evidence="1" type="ORF">ACFQE5_01740</name>
</gene>
<evidence type="ECO:0000313" key="1">
    <source>
        <dbReference type="EMBL" id="MFC5992929.1"/>
    </source>
</evidence>
<protein>
    <submittedName>
        <fullName evidence="1">Uncharacterized protein</fullName>
    </submittedName>
</protein>
<sequence>MTPTDRLSPEQQERAAALDTAHRIAVGNENITAADLIDMACYIVTGRRPPQPDYSFATPLPISLVEHSIDPEAGEKP</sequence>
<dbReference type="RefSeq" id="WP_379581983.1">
    <property type="nucleotide sequence ID" value="NZ_JBHSQW010000002.1"/>
</dbReference>
<evidence type="ECO:0000313" key="2">
    <source>
        <dbReference type="Proteomes" id="UP001596302"/>
    </source>
</evidence>
<accession>A0ABW1IWV8</accession>
<organism evidence="1 2">
    <name type="scientific">Pseudonocardia hispaniensis</name>
    <dbReference type="NCBI Taxonomy" id="904933"/>
    <lineage>
        <taxon>Bacteria</taxon>
        <taxon>Bacillati</taxon>
        <taxon>Actinomycetota</taxon>
        <taxon>Actinomycetes</taxon>
        <taxon>Pseudonocardiales</taxon>
        <taxon>Pseudonocardiaceae</taxon>
        <taxon>Pseudonocardia</taxon>
    </lineage>
</organism>